<reference evidence="4" key="1">
    <citation type="journal article" date="2022" name="IScience">
        <title>Evolution of zygomycete secretomes and the origins of terrestrial fungal ecologies.</title>
        <authorList>
            <person name="Chang Y."/>
            <person name="Wang Y."/>
            <person name="Mondo S."/>
            <person name="Ahrendt S."/>
            <person name="Andreopoulos W."/>
            <person name="Barry K."/>
            <person name="Beard J."/>
            <person name="Benny G.L."/>
            <person name="Blankenship S."/>
            <person name="Bonito G."/>
            <person name="Cuomo C."/>
            <person name="Desiro A."/>
            <person name="Gervers K.A."/>
            <person name="Hundley H."/>
            <person name="Kuo A."/>
            <person name="LaButti K."/>
            <person name="Lang B.F."/>
            <person name="Lipzen A."/>
            <person name="O'Donnell K."/>
            <person name="Pangilinan J."/>
            <person name="Reynolds N."/>
            <person name="Sandor L."/>
            <person name="Smith M.E."/>
            <person name="Tsang A."/>
            <person name="Grigoriev I.V."/>
            <person name="Stajich J.E."/>
            <person name="Spatafora J.W."/>
        </authorList>
    </citation>
    <scope>NUCLEOTIDE SEQUENCE</scope>
    <source>
        <strain evidence="4">RSA 2281</strain>
    </source>
</reference>
<dbReference type="Gene3D" id="1.25.10.10">
    <property type="entry name" value="Leucine-rich Repeat Variant"/>
    <property type="match status" value="1"/>
</dbReference>
<dbReference type="AlphaFoldDB" id="A0AAD5K737"/>
<dbReference type="Pfam" id="PF00514">
    <property type="entry name" value="Arm"/>
    <property type="match status" value="2"/>
</dbReference>
<keyword evidence="5" id="KW-1185">Reference proteome</keyword>
<keyword evidence="2" id="KW-0813">Transport</keyword>
<evidence type="ECO:0000256" key="2">
    <source>
        <dbReference type="ARBA" id="ARBA00022448"/>
    </source>
</evidence>
<gene>
    <name evidence="4" type="ORF">BDA99DRAFT_432871</name>
</gene>
<dbReference type="InterPro" id="IPR016024">
    <property type="entry name" value="ARM-type_fold"/>
</dbReference>
<evidence type="ECO:0000313" key="5">
    <source>
        <dbReference type="Proteomes" id="UP001209540"/>
    </source>
</evidence>
<comment type="caution">
    <text evidence="4">The sequence shown here is derived from an EMBL/GenBank/DDBJ whole genome shotgun (WGS) entry which is preliminary data.</text>
</comment>
<reference evidence="4" key="2">
    <citation type="submission" date="2023-02" db="EMBL/GenBank/DDBJ databases">
        <authorList>
            <consortium name="DOE Joint Genome Institute"/>
            <person name="Mondo S.J."/>
            <person name="Chang Y."/>
            <person name="Wang Y."/>
            <person name="Ahrendt S."/>
            <person name="Andreopoulos W."/>
            <person name="Barry K."/>
            <person name="Beard J."/>
            <person name="Benny G.L."/>
            <person name="Blankenship S."/>
            <person name="Bonito G."/>
            <person name="Cuomo C."/>
            <person name="Desiro A."/>
            <person name="Gervers K.A."/>
            <person name="Hundley H."/>
            <person name="Kuo A."/>
            <person name="LaButti K."/>
            <person name="Lang B.F."/>
            <person name="Lipzen A."/>
            <person name="O'Donnell K."/>
            <person name="Pangilinan J."/>
            <person name="Reynolds N."/>
            <person name="Sandor L."/>
            <person name="Smith M.W."/>
            <person name="Tsang A."/>
            <person name="Grigoriev I.V."/>
            <person name="Stajich J.E."/>
            <person name="Spatafora J.W."/>
        </authorList>
    </citation>
    <scope>NUCLEOTIDE SEQUENCE</scope>
    <source>
        <strain evidence="4">RSA 2281</strain>
    </source>
</reference>
<dbReference type="PANTHER" id="PTHR23316">
    <property type="entry name" value="IMPORTIN ALPHA"/>
    <property type="match status" value="1"/>
</dbReference>
<dbReference type="SMART" id="SM00185">
    <property type="entry name" value="ARM"/>
    <property type="match status" value="3"/>
</dbReference>
<organism evidence="4 5">
    <name type="scientific">Phascolomyces articulosus</name>
    <dbReference type="NCBI Taxonomy" id="60185"/>
    <lineage>
        <taxon>Eukaryota</taxon>
        <taxon>Fungi</taxon>
        <taxon>Fungi incertae sedis</taxon>
        <taxon>Mucoromycota</taxon>
        <taxon>Mucoromycotina</taxon>
        <taxon>Mucoromycetes</taxon>
        <taxon>Mucorales</taxon>
        <taxon>Lichtheimiaceae</taxon>
        <taxon>Phascolomyces</taxon>
    </lineage>
</organism>
<keyword evidence="3" id="KW-0653">Protein transport</keyword>
<proteinExistence type="inferred from homology"/>
<dbReference type="SUPFAM" id="SSF48371">
    <property type="entry name" value="ARM repeat"/>
    <property type="match status" value="1"/>
</dbReference>
<comment type="similarity">
    <text evidence="1">Belongs to the importin alpha family.</text>
</comment>
<dbReference type="Proteomes" id="UP001209540">
    <property type="component" value="Unassembled WGS sequence"/>
</dbReference>
<dbReference type="InterPro" id="IPR000225">
    <property type="entry name" value="Armadillo"/>
</dbReference>
<dbReference type="GO" id="GO:0015031">
    <property type="term" value="P:protein transport"/>
    <property type="evidence" value="ECO:0007669"/>
    <property type="project" value="UniProtKB-KW"/>
</dbReference>
<protein>
    <submittedName>
        <fullName evidence="4">Armadillo-type protein</fullName>
    </submittedName>
</protein>
<evidence type="ECO:0000313" key="4">
    <source>
        <dbReference type="EMBL" id="KAI9272682.1"/>
    </source>
</evidence>
<evidence type="ECO:0000256" key="1">
    <source>
        <dbReference type="ARBA" id="ARBA00010394"/>
    </source>
</evidence>
<sequence>MTTEDEFDPEDILFEINRKLANVSITHLSFDSEHDTVDKSNLPEIKYYLCSSQPNERECFQSVQMLRKYLTQAHSSNSCVDDIINLGVLSQLRELLVHHEQHDIQFEAAWIVTNIAAGTSKQTEMLVNADFIAGLLECLNSQQTIINVKTQAAWALSNFAGESPQLRQLLIQNDVLGAVAQVLLDVTHKAKDDSREYGCYGDTTTVFDEEMLTDIKALTWAISNMSRGGFYTADYWSKYLVAFDALSQCILFDHVDLWIDGGWGLSRILHNMHGVTPFYENFTFSPRLPSRLAELLHESGRAVTIPILRTLINITSLPDSYCMKLIDKQLVRNLLSFMSPEIETGVRRDTYLVVANLAACNEDFVEKSMLIESRLIHHVRDHICVPGHMYIATTGEWTMTSKRKTATMPEEWKITTDALWIICNFLTACGDDGIVTLLDQFPDLPRSLLKLIHFDRYALPTQVATKTMDAMIQLVEKVGKHYGNDWFVDSWKALGIERTIDQILEANPTQKNLMDSCHELKALVSSSTGSTSTSDVGMAAAFGLNVPRKNTSASKRRVLHGFEDGDVRLIENAVGKLSI</sequence>
<evidence type="ECO:0000256" key="3">
    <source>
        <dbReference type="ARBA" id="ARBA00022927"/>
    </source>
</evidence>
<accession>A0AAD5K737</accession>
<name>A0AAD5K737_9FUNG</name>
<dbReference type="InterPro" id="IPR011989">
    <property type="entry name" value="ARM-like"/>
</dbReference>
<dbReference type="EMBL" id="JAIXMP010000005">
    <property type="protein sequence ID" value="KAI9272682.1"/>
    <property type="molecule type" value="Genomic_DNA"/>
</dbReference>